<dbReference type="AlphaFoldDB" id="A0A9Q1K9P3"/>
<name>A0A9Q1K9P3_9CARY</name>
<evidence type="ECO:0000256" key="1">
    <source>
        <dbReference type="SAM" id="MobiDB-lite"/>
    </source>
</evidence>
<organism evidence="2 3">
    <name type="scientific">Carnegiea gigantea</name>
    <dbReference type="NCBI Taxonomy" id="171969"/>
    <lineage>
        <taxon>Eukaryota</taxon>
        <taxon>Viridiplantae</taxon>
        <taxon>Streptophyta</taxon>
        <taxon>Embryophyta</taxon>
        <taxon>Tracheophyta</taxon>
        <taxon>Spermatophyta</taxon>
        <taxon>Magnoliopsida</taxon>
        <taxon>eudicotyledons</taxon>
        <taxon>Gunneridae</taxon>
        <taxon>Pentapetalae</taxon>
        <taxon>Caryophyllales</taxon>
        <taxon>Cactineae</taxon>
        <taxon>Cactaceae</taxon>
        <taxon>Cactoideae</taxon>
        <taxon>Echinocereeae</taxon>
        <taxon>Carnegiea</taxon>
    </lineage>
</organism>
<accession>A0A9Q1K9P3</accession>
<proteinExistence type="predicted"/>
<dbReference type="EMBL" id="JAKOGI010000222">
    <property type="protein sequence ID" value="KAJ8439358.1"/>
    <property type="molecule type" value="Genomic_DNA"/>
</dbReference>
<keyword evidence="3" id="KW-1185">Reference proteome</keyword>
<dbReference type="OrthoDB" id="695262at2759"/>
<feature type="region of interest" description="Disordered" evidence="1">
    <location>
        <begin position="20"/>
        <end position="42"/>
    </location>
</feature>
<gene>
    <name evidence="2" type="ORF">Cgig2_022495</name>
</gene>
<comment type="caution">
    <text evidence="2">The sequence shown here is derived from an EMBL/GenBank/DDBJ whole genome shotgun (WGS) entry which is preliminary data.</text>
</comment>
<reference evidence="2" key="1">
    <citation type="submission" date="2022-04" db="EMBL/GenBank/DDBJ databases">
        <title>Carnegiea gigantea Genome sequencing and assembly v2.</title>
        <authorList>
            <person name="Copetti D."/>
            <person name="Sanderson M.J."/>
            <person name="Burquez A."/>
            <person name="Wojciechowski M.F."/>
        </authorList>
    </citation>
    <scope>NUCLEOTIDE SEQUENCE</scope>
    <source>
        <strain evidence="2">SGP5-SGP5p</strain>
        <tissue evidence="2">Aerial part</tissue>
    </source>
</reference>
<dbReference type="PANTHER" id="PTHR33264:SF8">
    <property type="entry name" value="EXPRESSED PROTEIN"/>
    <property type="match status" value="1"/>
</dbReference>
<evidence type="ECO:0000313" key="3">
    <source>
        <dbReference type="Proteomes" id="UP001153076"/>
    </source>
</evidence>
<dbReference type="PANTHER" id="PTHR33264">
    <property type="entry name" value="EXPRESSED PROTEIN"/>
    <property type="match status" value="1"/>
</dbReference>
<protein>
    <submittedName>
        <fullName evidence="2">Uncharacterized protein</fullName>
    </submittedName>
</protein>
<sequence length="171" mass="18534">MTGHIVIRSSPVNLNRRQPLLAGTLTPPGTPSPPMGTMHKSSSNVGEVAGGTAAGCVVVCCCCPCVLVEFLVLAVYKVPVAICRRMLRKRRQKMIKKNRGLLQQAAAESSSGGGFHHPSYSDELSDVDFKEFETVKVSIDGSAEAVELDKQMWDQFNSTGSSTYVLETYHM</sequence>
<dbReference type="Proteomes" id="UP001153076">
    <property type="component" value="Unassembled WGS sequence"/>
</dbReference>
<evidence type="ECO:0000313" key="2">
    <source>
        <dbReference type="EMBL" id="KAJ8439358.1"/>
    </source>
</evidence>